<accession>A0A842HY69</accession>
<dbReference type="SMART" id="SM01152">
    <property type="entry name" value="DUF167"/>
    <property type="match status" value="1"/>
</dbReference>
<evidence type="ECO:0000256" key="2">
    <source>
        <dbReference type="HAMAP-Rule" id="MF_00634"/>
    </source>
</evidence>
<protein>
    <recommendedName>
        <fullName evidence="2">UPF0235 protein H6P80_02300</fullName>
    </recommendedName>
</protein>
<dbReference type="InterPro" id="IPR036591">
    <property type="entry name" value="YggU-like_sf"/>
</dbReference>
<dbReference type="NCBIfam" id="TIGR00251">
    <property type="entry name" value="DUF167 family protein"/>
    <property type="match status" value="1"/>
</dbReference>
<name>A0A842HY69_9SPHN</name>
<organism evidence="3 4">
    <name type="scientific">Parasphingopyxis marina</name>
    <dbReference type="NCBI Taxonomy" id="2761622"/>
    <lineage>
        <taxon>Bacteria</taxon>
        <taxon>Pseudomonadati</taxon>
        <taxon>Pseudomonadota</taxon>
        <taxon>Alphaproteobacteria</taxon>
        <taxon>Sphingomonadales</taxon>
        <taxon>Sphingomonadaceae</taxon>
        <taxon>Parasphingopyxis</taxon>
    </lineage>
</organism>
<reference evidence="3 4" key="1">
    <citation type="submission" date="2020-08" db="EMBL/GenBank/DDBJ databases">
        <title>Draft genome sequence of Parasphingopyxis sp. GrpM-11.</title>
        <authorList>
            <person name="Oh J."/>
            <person name="Roh D.-H."/>
        </authorList>
    </citation>
    <scope>NUCLEOTIDE SEQUENCE [LARGE SCALE GENOMIC DNA]</scope>
    <source>
        <strain evidence="3 4">GrpM-11</strain>
    </source>
</reference>
<dbReference type="PANTHER" id="PTHR13420">
    <property type="entry name" value="UPF0235 PROTEIN C15ORF40"/>
    <property type="match status" value="1"/>
</dbReference>
<dbReference type="Gene3D" id="3.30.1200.10">
    <property type="entry name" value="YggU-like"/>
    <property type="match status" value="1"/>
</dbReference>
<keyword evidence="4" id="KW-1185">Reference proteome</keyword>
<dbReference type="SUPFAM" id="SSF69786">
    <property type="entry name" value="YggU-like"/>
    <property type="match status" value="1"/>
</dbReference>
<dbReference type="Pfam" id="PF02594">
    <property type="entry name" value="DUF167"/>
    <property type="match status" value="1"/>
</dbReference>
<evidence type="ECO:0000256" key="1">
    <source>
        <dbReference type="ARBA" id="ARBA00010364"/>
    </source>
</evidence>
<comment type="similarity">
    <text evidence="1 2">Belongs to the UPF0235 family.</text>
</comment>
<dbReference type="AlphaFoldDB" id="A0A842HY69"/>
<evidence type="ECO:0000313" key="3">
    <source>
        <dbReference type="EMBL" id="MBC2776444.1"/>
    </source>
</evidence>
<dbReference type="RefSeq" id="WP_185799727.1">
    <property type="nucleotide sequence ID" value="NZ_JACJVJ010000001.1"/>
</dbReference>
<dbReference type="Proteomes" id="UP000564378">
    <property type="component" value="Unassembled WGS sequence"/>
</dbReference>
<dbReference type="EMBL" id="JACJVJ010000001">
    <property type="protein sequence ID" value="MBC2776444.1"/>
    <property type="molecule type" value="Genomic_DNA"/>
</dbReference>
<evidence type="ECO:0000313" key="4">
    <source>
        <dbReference type="Proteomes" id="UP000564378"/>
    </source>
</evidence>
<dbReference type="HAMAP" id="MF_00634">
    <property type="entry name" value="UPF0235"/>
    <property type="match status" value="1"/>
</dbReference>
<gene>
    <name evidence="3" type="ORF">H6P80_02300</name>
</gene>
<proteinExistence type="inferred from homology"/>
<dbReference type="InterPro" id="IPR003746">
    <property type="entry name" value="DUF167"/>
</dbReference>
<dbReference type="PANTHER" id="PTHR13420:SF7">
    <property type="entry name" value="UPF0235 PROTEIN C15ORF40"/>
    <property type="match status" value="1"/>
</dbReference>
<sequence>MSDGGKRRRAEAGASEIAALIGVDGRLRLRVTPHAKRDRLTVERDAPGGPRLRVWVIAVPEDGKANKAVVKLLAKALGKPKSALTIERGLTSRDKTIHIAGG</sequence>
<dbReference type="GO" id="GO:0005737">
    <property type="term" value="C:cytoplasm"/>
    <property type="evidence" value="ECO:0007669"/>
    <property type="project" value="TreeGrafter"/>
</dbReference>
<comment type="caution">
    <text evidence="3">The sequence shown here is derived from an EMBL/GenBank/DDBJ whole genome shotgun (WGS) entry which is preliminary data.</text>
</comment>